<proteinExistence type="predicted"/>
<dbReference type="AlphaFoldDB" id="A0A855X923"/>
<dbReference type="RefSeq" id="WP_085679419.1">
    <property type="nucleotide sequence ID" value="NZ_JAJGTL010000115.1"/>
</dbReference>
<organism evidence="1 2">
    <name type="scientific">Limosilactobacillus reuteri</name>
    <name type="common">Lactobacillus reuteri</name>
    <dbReference type="NCBI Taxonomy" id="1598"/>
    <lineage>
        <taxon>Bacteria</taxon>
        <taxon>Bacillati</taxon>
        <taxon>Bacillota</taxon>
        <taxon>Bacilli</taxon>
        <taxon>Lactobacillales</taxon>
        <taxon>Lactobacillaceae</taxon>
        <taxon>Limosilactobacillus</taxon>
    </lineage>
</organism>
<name>A0A855X923_LIMRT</name>
<dbReference type="EMBL" id="QGHT01000099">
    <property type="protein sequence ID" value="PWT39238.1"/>
    <property type="molecule type" value="Genomic_DNA"/>
</dbReference>
<reference evidence="1 2" key="1">
    <citation type="journal article" date="2018" name="Front. Microbiol.">
        <title>Comparative Genomics of the Herbivore Gut Symbiont Lactobacillus reuteri Reveals Genetic Diversity and Lifestyle Adaptation.</title>
        <authorList>
            <person name="Zhao J."/>
        </authorList>
    </citation>
    <scope>NUCLEOTIDE SEQUENCE [LARGE SCALE GENOMIC DNA]</scope>
    <source>
        <strain evidence="1 2">LR10</strain>
    </source>
</reference>
<evidence type="ECO:0000313" key="1">
    <source>
        <dbReference type="EMBL" id="PWT39238.1"/>
    </source>
</evidence>
<protein>
    <submittedName>
        <fullName evidence="1">Uncharacterized protein</fullName>
    </submittedName>
</protein>
<sequence length="74" mass="8400">MENLAGQKEKLMQEAKEIVNTRADELSAQHDLDDLEGTLDWVSDVIKGKSEAVTEDEKIAEIWQSVMTLFNNLH</sequence>
<accession>A0A855X923</accession>
<dbReference type="Proteomes" id="UP000245980">
    <property type="component" value="Unassembled WGS sequence"/>
</dbReference>
<gene>
    <name evidence="1" type="ORF">DKZ22_11525</name>
</gene>
<comment type="caution">
    <text evidence="1">The sequence shown here is derived from an EMBL/GenBank/DDBJ whole genome shotgun (WGS) entry which is preliminary data.</text>
</comment>
<evidence type="ECO:0000313" key="2">
    <source>
        <dbReference type="Proteomes" id="UP000245980"/>
    </source>
</evidence>